<dbReference type="EMBL" id="BARS01008850">
    <property type="protein sequence ID" value="GAF67566.1"/>
    <property type="molecule type" value="Genomic_DNA"/>
</dbReference>
<organism evidence="2">
    <name type="scientific">marine sediment metagenome</name>
    <dbReference type="NCBI Taxonomy" id="412755"/>
    <lineage>
        <taxon>unclassified sequences</taxon>
        <taxon>metagenomes</taxon>
        <taxon>ecological metagenomes</taxon>
    </lineage>
</organism>
<evidence type="ECO:0000313" key="2">
    <source>
        <dbReference type="EMBL" id="GAF67566.1"/>
    </source>
</evidence>
<accession>X0RX36</accession>
<comment type="caution">
    <text evidence="2">The sequence shown here is derived from an EMBL/GenBank/DDBJ whole genome shotgun (WGS) entry which is preliminary data.</text>
</comment>
<protein>
    <submittedName>
        <fullName evidence="2">Uncharacterized protein</fullName>
    </submittedName>
</protein>
<gene>
    <name evidence="2" type="ORF">S01H1_16779</name>
</gene>
<evidence type="ECO:0000256" key="1">
    <source>
        <dbReference type="SAM" id="MobiDB-lite"/>
    </source>
</evidence>
<proteinExistence type="predicted"/>
<reference evidence="2" key="1">
    <citation type="journal article" date="2014" name="Front. Microbiol.">
        <title>High frequency of phylogenetically diverse reductive dehalogenase-homologous genes in deep subseafloor sedimentary metagenomes.</title>
        <authorList>
            <person name="Kawai M."/>
            <person name="Futagami T."/>
            <person name="Toyoda A."/>
            <person name="Takaki Y."/>
            <person name="Nishi S."/>
            <person name="Hori S."/>
            <person name="Arai W."/>
            <person name="Tsubouchi T."/>
            <person name="Morono Y."/>
            <person name="Uchiyama I."/>
            <person name="Ito T."/>
            <person name="Fujiyama A."/>
            <person name="Inagaki F."/>
            <person name="Takami H."/>
        </authorList>
    </citation>
    <scope>NUCLEOTIDE SEQUENCE</scope>
    <source>
        <strain evidence="2">Expedition CK06-06</strain>
    </source>
</reference>
<feature type="non-terminal residue" evidence="2">
    <location>
        <position position="358"/>
    </location>
</feature>
<feature type="region of interest" description="Disordered" evidence="1">
    <location>
        <begin position="306"/>
        <end position="325"/>
    </location>
</feature>
<feature type="non-terminal residue" evidence="2">
    <location>
        <position position="1"/>
    </location>
</feature>
<dbReference type="AlphaFoldDB" id="X0RX36"/>
<name>X0RX36_9ZZZZ</name>
<sequence>SVRMLKFDSSETAITIDFWGKEYIKFMRLEGHKYPDYRPMAKFKAIMRVPGRYLRIGSLVTQGEIDENSKLESMLDLGGGEFNDRSLVDAWFPRRHGYVRNLREFPLYEQTMQWPDPTHGVPMQTHGYFSERDLDPTIVEAFKLWAVNGTYGPVYNSSKDKRAELAAVKANRADLAQWLNPKISWPLAWNEVKVWIGGLHGKKGIMLNDMFELAPKEWLKEWDVDLKLKQDAGFRFANGRSGRFMTDLGYEDIKHSTGRYTYRPRDRKFLQDTVNGTFVFAWRYTSSDPKLPLPRQNIVEDYPDDKQPGHGWLAFRRPSTQEEKDKYGKILQEGIDWKNKIESQSADTKAQWQRSALE</sequence>